<sequence length="119" mass="13669">MGLKNFYGFNFALLGKQGWHFMANPKVMVAHIFKARYYLRGAFLDTDIGPNPSYSWLSICNSRIVLREGLRWKIGDKSLINVWKETWIKGATGDRFLTQFVPGSEDLAVKDLLKPDIKE</sequence>
<dbReference type="EMBL" id="KN666061">
    <property type="protein sequence ID" value="KHN08341.1"/>
    <property type="molecule type" value="Genomic_DNA"/>
</dbReference>
<proteinExistence type="predicted"/>
<dbReference type="AlphaFoldDB" id="A0A0B2PG62"/>
<dbReference type="Proteomes" id="UP000053555">
    <property type="component" value="Unassembled WGS sequence"/>
</dbReference>
<name>A0A0B2PG62_GLYSO</name>
<gene>
    <name evidence="1" type="ORF">glysoja_045092</name>
</gene>
<reference evidence="1" key="1">
    <citation type="submission" date="2014-07" db="EMBL/GenBank/DDBJ databases">
        <title>Identification of a novel salt tolerance gene in wild soybean by whole-genome sequencing.</title>
        <authorList>
            <person name="Lam H.-M."/>
            <person name="Qi X."/>
            <person name="Li M.-W."/>
            <person name="Liu X."/>
            <person name="Xie M."/>
            <person name="Ni M."/>
            <person name="Xu X."/>
        </authorList>
    </citation>
    <scope>NUCLEOTIDE SEQUENCE [LARGE SCALE GENOMIC DNA]</scope>
    <source>
        <tissue evidence="1">Root</tissue>
    </source>
</reference>
<evidence type="ECO:0000313" key="1">
    <source>
        <dbReference type="EMBL" id="KHN08341.1"/>
    </source>
</evidence>
<accession>A0A0B2PG62</accession>
<protein>
    <submittedName>
        <fullName evidence="1">Putative mitochondrial protein</fullName>
    </submittedName>
</protein>
<organism evidence="1">
    <name type="scientific">Glycine soja</name>
    <name type="common">Wild soybean</name>
    <dbReference type="NCBI Taxonomy" id="3848"/>
    <lineage>
        <taxon>Eukaryota</taxon>
        <taxon>Viridiplantae</taxon>
        <taxon>Streptophyta</taxon>
        <taxon>Embryophyta</taxon>
        <taxon>Tracheophyta</taxon>
        <taxon>Spermatophyta</taxon>
        <taxon>Magnoliopsida</taxon>
        <taxon>eudicotyledons</taxon>
        <taxon>Gunneridae</taxon>
        <taxon>Pentapetalae</taxon>
        <taxon>rosids</taxon>
        <taxon>fabids</taxon>
        <taxon>Fabales</taxon>
        <taxon>Fabaceae</taxon>
        <taxon>Papilionoideae</taxon>
        <taxon>50 kb inversion clade</taxon>
        <taxon>NPAAA clade</taxon>
        <taxon>indigoferoid/millettioid clade</taxon>
        <taxon>Phaseoleae</taxon>
        <taxon>Glycine</taxon>
        <taxon>Glycine subgen. Soja</taxon>
    </lineage>
</organism>